<evidence type="ECO:0000256" key="1">
    <source>
        <dbReference type="SAM" id="MobiDB-lite"/>
    </source>
</evidence>
<dbReference type="GeneID" id="87836896"/>
<reference evidence="2" key="1">
    <citation type="journal article" date="2023" name="Mol. Phylogenet. Evol.">
        <title>Genome-scale phylogeny and comparative genomics of the fungal order Sordariales.</title>
        <authorList>
            <person name="Hensen N."/>
            <person name="Bonometti L."/>
            <person name="Westerberg I."/>
            <person name="Brannstrom I.O."/>
            <person name="Guillou S."/>
            <person name="Cros-Aarteil S."/>
            <person name="Calhoun S."/>
            <person name="Haridas S."/>
            <person name="Kuo A."/>
            <person name="Mondo S."/>
            <person name="Pangilinan J."/>
            <person name="Riley R."/>
            <person name="LaButti K."/>
            <person name="Andreopoulos B."/>
            <person name="Lipzen A."/>
            <person name="Chen C."/>
            <person name="Yan M."/>
            <person name="Daum C."/>
            <person name="Ng V."/>
            <person name="Clum A."/>
            <person name="Steindorff A."/>
            <person name="Ohm R.A."/>
            <person name="Martin F."/>
            <person name="Silar P."/>
            <person name="Natvig D.O."/>
            <person name="Lalanne C."/>
            <person name="Gautier V."/>
            <person name="Ament-Velasquez S.L."/>
            <person name="Kruys A."/>
            <person name="Hutchinson M.I."/>
            <person name="Powell A.J."/>
            <person name="Barry K."/>
            <person name="Miller A.N."/>
            <person name="Grigoriev I.V."/>
            <person name="Debuchy R."/>
            <person name="Gladieux P."/>
            <person name="Hiltunen Thoren M."/>
            <person name="Johannesson H."/>
        </authorList>
    </citation>
    <scope>NUCLEOTIDE SEQUENCE</scope>
    <source>
        <strain evidence="2">CBS 168.71</strain>
    </source>
</reference>
<dbReference type="Proteomes" id="UP001278766">
    <property type="component" value="Unassembled WGS sequence"/>
</dbReference>
<keyword evidence="3" id="KW-1185">Reference proteome</keyword>
<gene>
    <name evidence="2" type="ORF">B0H64DRAFT_247738</name>
</gene>
<proteinExistence type="predicted"/>
<accession>A0AAE0H7S6</accession>
<sequence length="194" mass="20391">MGLSPPASSRNFGLCWNLGPREVLAQHRTLTETELVHRYGASLGSFWAALAQFGDGDGCSGDSRDDESESNEIGYESGVGSDGGEVDAMNVDTADAGEGEKRAYSSGSEAANAASNSRPRPKRTRTQPHRPEFVDSQTVQAQSSSPSKPSGQGSSQNSSTAYVADVHTSAAMPELATIQIAASFLRHVTQNCPP</sequence>
<comment type="caution">
    <text evidence="2">The sequence shown here is derived from an EMBL/GenBank/DDBJ whole genome shotgun (WGS) entry which is preliminary data.</text>
</comment>
<organism evidence="2 3">
    <name type="scientific">Chaetomium fimeti</name>
    <dbReference type="NCBI Taxonomy" id="1854472"/>
    <lineage>
        <taxon>Eukaryota</taxon>
        <taxon>Fungi</taxon>
        <taxon>Dikarya</taxon>
        <taxon>Ascomycota</taxon>
        <taxon>Pezizomycotina</taxon>
        <taxon>Sordariomycetes</taxon>
        <taxon>Sordariomycetidae</taxon>
        <taxon>Sordariales</taxon>
        <taxon>Chaetomiaceae</taxon>
        <taxon>Chaetomium</taxon>
    </lineage>
</organism>
<reference evidence="2" key="2">
    <citation type="submission" date="2023-06" db="EMBL/GenBank/DDBJ databases">
        <authorList>
            <consortium name="Lawrence Berkeley National Laboratory"/>
            <person name="Haridas S."/>
            <person name="Hensen N."/>
            <person name="Bonometti L."/>
            <person name="Westerberg I."/>
            <person name="Brannstrom I.O."/>
            <person name="Guillou S."/>
            <person name="Cros-Aarteil S."/>
            <person name="Calhoun S."/>
            <person name="Kuo A."/>
            <person name="Mondo S."/>
            <person name="Pangilinan J."/>
            <person name="Riley R."/>
            <person name="Labutti K."/>
            <person name="Andreopoulos B."/>
            <person name="Lipzen A."/>
            <person name="Chen C."/>
            <person name="Yanf M."/>
            <person name="Daum C."/>
            <person name="Ng V."/>
            <person name="Clum A."/>
            <person name="Steindorff A."/>
            <person name="Ohm R."/>
            <person name="Martin F."/>
            <person name="Silar P."/>
            <person name="Natvig D."/>
            <person name="Lalanne C."/>
            <person name="Gautier V."/>
            <person name="Ament-Velasquez S.L."/>
            <person name="Kruys A."/>
            <person name="Hutchinson M.I."/>
            <person name="Powell A.J."/>
            <person name="Barry K."/>
            <person name="Miller A.N."/>
            <person name="Grigoriev I.V."/>
            <person name="Debuchy R."/>
            <person name="Gladieux P."/>
            <person name="Thoren M.H."/>
            <person name="Johannesson H."/>
        </authorList>
    </citation>
    <scope>NUCLEOTIDE SEQUENCE</scope>
    <source>
        <strain evidence="2">CBS 168.71</strain>
    </source>
</reference>
<feature type="region of interest" description="Disordered" evidence="1">
    <location>
        <begin position="57"/>
        <end position="161"/>
    </location>
</feature>
<protein>
    <submittedName>
        <fullName evidence="2">Uncharacterized protein</fullName>
    </submittedName>
</protein>
<feature type="compositionally biased region" description="Basic residues" evidence="1">
    <location>
        <begin position="119"/>
        <end position="128"/>
    </location>
</feature>
<evidence type="ECO:0000313" key="3">
    <source>
        <dbReference type="Proteomes" id="UP001278766"/>
    </source>
</evidence>
<feature type="compositionally biased region" description="Low complexity" evidence="1">
    <location>
        <begin position="142"/>
        <end position="159"/>
    </location>
</feature>
<name>A0AAE0H7S6_9PEZI</name>
<feature type="compositionally biased region" description="Low complexity" evidence="1">
    <location>
        <begin position="104"/>
        <end position="117"/>
    </location>
</feature>
<evidence type="ECO:0000313" key="2">
    <source>
        <dbReference type="EMBL" id="KAK3291549.1"/>
    </source>
</evidence>
<dbReference type="RefSeq" id="XP_062655063.1">
    <property type="nucleotide sequence ID" value="XM_062799948.1"/>
</dbReference>
<dbReference type="AlphaFoldDB" id="A0AAE0H7S6"/>
<dbReference type="EMBL" id="JAUEPN010000009">
    <property type="protein sequence ID" value="KAK3291549.1"/>
    <property type="molecule type" value="Genomic_DNA"/>
</dbReference>